<dbReference type="Pfam" id="PF02939">
    <property type="entry name" value="UcrQ"/>
    <property type="match status" value="1"/>
</dbReference>
<evidence type="ECO:0000256" key="2">
    <source>
        <dbReference type="ARBA" id="ARBA00007668"/>
    </source>
</evidence>
<keyword evidence="4 11" id="KW-0679">Respiratory chain</keyword>
<keyword evidence="9 11" id="KW-0496">Mitochondrion</keyword>
<evidence type="ECO:0000256" key="8">
    <source>
        <dbReference type="ARBA" id="ARBA00022989"/>
    </source>
</evidence>
<comment type="function">
    <text evidence="11">Component of the ubiquinol-cytochrome c oxidoreductase, a multisubunit transmembrane complex that is part of the mitochondrial electron transport chain which drives oxidative phosphorylation. The complex plays an important role in the uptake of multiple carbon sources present in different host niches.</text>
</comment>
<dbReference type="GeneID" id="91084711"/>
<evidence type="ECO:0000256" key="3">
    <source>
        <dbReference type="ARBA" id="ARBA00022448"/>
    </source>
</evidence>
<dbReference type="GO" id="GO:0045275">
    <property type="term" value="C:respiratory chain complex III"/>
    <property type="evidence" value="ECO:0007669"/>
    <property type="project" value="UniProtKB-UniRule"/>
</dbReference>
<dbReference type="SUPFAM" id="SSF81508">
    <property type="entry name" value="Ubiquinone-binding protein QP-C of cytochrome bc1 complex (Ubiquinol-cytochrome c reductase)"/>
    <property type="match status" value="1"/>
</dbReference>
<evidence type="ECO:0000256" key="11">
    <source>
        <dbReference type="RuleBase" id="RU368118"/>
    </source>
</evidence>
<gene>
    <name evidence="12" type="ORF">L203_100495</name>
</gene>
<proteinExistence type="inferred from homology"/>
<keyword evidence="7 11" id="KW-0249">Electron transport</keyword>
<evidence type="ECO:0000256" key="6">
    <source>
        <dbReference type="ARBA" id="ARBA00022792"/>
    </source>
</evidence>
<evidence type="ECO:0000313" key="12">
    <source>
        <dbReference type="EMBL" id="WVN85350.1"/>
    </source>
</evidence>
<dbReference type="KEGG" id="cdep:91084711"/>
<dbReference type="OrthoDB" id="6683853at2759"/>
<protein>
    <recommendedName>
        <fullName evidence="11">Cytochrome b-c1 complex subunit 8</fullName>
    </recommendedName>
    <alternativeName>
        <fullName evidence="11">Complex III subunit 8</fullName>
    </alternativeName>
</protein>
<dbReference type="VEuPathDB" id="FungiDB:L203_06119"/>
<dbReference type="InterPro" id="IPR036642">
    <property type="entry name" value="Cyt_bc1_su8_sf"/>
</dbReference>
<evidence type="ECO:0000256" key="7">
    <source>
        <dbReference type="ARBA" id="ARBA00022982"/>
    </source>
</evidence>
<sequence length="119" mass="13693">MRPTAPAPSSMPGPKTYIGLWGDMGSPKQKGIKTYGISPYRQRPLAGMLRSYIFNGSKRTMQHLPYVAPPLMFFYGVYYWAKHKYEYYNSKQGHFDHLIHEGVIKPGQYERPAVEPLSH</sequence>
<dbReference type="RefSeq" id="XP_066066051.1">
    <property type="nucleotide sequence ID" value="XM_066209954.1"/>
</dbReference>
<reference evidence="12" key="1">
    <citation type="submission" date="2016-06" db="EMBL/GenBank/DDBJ databases">
        <authorList>
            <person name="Cuomo C."/>
            <person name="Litvintseva A."/>
            <person name="Heitman J."/>
            <person name="Chen Y."/>
            <person name="Sun S."/>
            <person name="Springer D."/>
            <person name="Dromer F."/>
            <person name="Young S."/>
            <person name="Zeng Q."/>
            <person name="Chapman S."/>
            <person name="Gujja S."/>
            <person name="Saif S."/>
            <person name="Birren B."/>
        </authorList>
    </citation>
    <scope>NUCLEOTIDE SEQUENCE</scope>
    <source>
        <strain evidence="12">CBS 7841</strain>
    </source>
</reference>
<keyword evidence="3 11" id="KW-0813">Transport</keyword>
<dbReference type="InterPro" id="IPR004205">
    <property type="entry name" value="Cyt_bc1_su8"/>
</dbReference>
<name>A0A1E3HUI9_9TREE</name>
<dbReference type="GO" id="GO:0005743">
    <property type="term" value="C:mitochondrial inner membrane"/>
    <property type="evidence" value="ECO:0007669"/>
    <property type="project" value="UniProtKB-SubCell"/>
</dbReference>
<dbReference type="Proteomes" id="UP000094043">
    <property type="component" value="Chromosome 1"/>
</dbReference>
<keyword evidence="10 11" id="KW-0472">Membrane</keyword>
<dbReference type="FunFam" id="1.20.5.210:FF:000001">
    <property type="entry name" value="Cytochrome b-c1 complex subunit 8"/>
    <property type="match status" value="1"/>
</dbReference>
<evidence type="ECO:0000256" key="9">
    <source>
        <dbReference type="ARBA" id="ARBA00023128"/>
    </source>
</evidence>
<dbReference type="GO" id="GO:0006122">
    <property type="term" value="P:mitochondrial electron transport, ubiquinol to cytochrome c"/>
    <property type="evidence" value="ECO:0007669"/>
    <property type="project" value="UniProtKB-UniRule"/>
</dbReference>
<dbReference type="AlphaFoldDB" id="A0A1E3HUI9"/>
<dbReference type="EMBL" id="CP143784">
    <property type="protein sequence ID" value="WVN85350.1"/>
    <property type="molecule type" value="Genomic_DNA"/>
</dbReference>
<keyword evidence="6 11" id="KW-0999">Mitochondrion inner membrane</keyword>
<comment type="subunit">
    <text evidence="11">Component of the ubiquinol-cytochrome c oxidoreductase (cytochrome b-c1 complex, complex III, CIII), a multisubunit enzyme composed of 3 respiratory subunits cytochrome b, cytochrome c1 and Rieske protein, 2 core protein subunits, and additional low-molecular weight protein subunits. The complex exists as an obligatory dimer and forms supercomplexes (SCs) in the inner mitochondrial membrane with cytochrome c oxidase (complex IV, CIV).</text>
</comment>
<evidence type="ECO:0000256" key="1">
    <source>
        <dbReference type="ARBA" id="ARBA00004434"/>
    </source>
</evidence>
<evidence type="ECO:0000256" key="10">
    <source>
        <dbReference type="ARBA" id="ARBA00023136"/>
    </source>
</evidence>
<evidence type="ECO:0000313" key="13">
    <source>
        <dbReference type="Proteomes" id="UP000094043"/>
    </source>
</evidence>
<accession>A0A1E3HUI9</accession>
<keyword evidence="8 11" id="KW-1133">Transmembrane helix</keyword>
<comment type="similarity">
    <text evidence="2 11">Belongs to the UQCRQ/QCR8 family.</text>
</comment>
<dbReference type="PANTHER" id="PTHR12119">
    <property type="entry name" value="UBIQUINOL-CYTOCHROME C REDUCTASE COMPLEX UBIQUINONE-BINDING PROTEIN QP-C"/>
    <property type="match status" value="1"/>
</dbReference>
<evidence type="ECO:0000256" key="4">
    <source>
        <dbReference type="ARBA" id="ARBA00022660"/>
    </source>
</evidence>
<organism evidence="12 13">
    <name type="scientific">Cryptococcus depauperatus CBS 7841</name>
    <dbReference type="NCBI Taxonomy" id="1295531"/>
    <lineage>
        <taxon>Eukaryota</taxon>
        <taxon>Fungi</taxon>
        <taxon>Dikarya</taxon>
        <taxon>Basidiomycota</taxon>
        <taxon>Agaricomycotina</taxon>
        <taxon>Tremellomycetes</taxon>
        <taxon>Tremellales</taxon>
        <taxon>Cryptococcaceae</taxon>
        <taxon>Cryptococcus</taxon>
    </lineage>
</organism>
<dbReference type="PANTHER" id="PTHR12119:SF2">
    <property type="entry name" value="CYTOCHROME B-C1 COMPLEX SUBUNIT 8"/>
    <property type="match status" value="1"/>
</dbReference>
<keyword evidence="5 11" id="KW-0812">Transmembrane</keyword>
<reference evidence="12" key="2">
    <citation type="journal article" date="2022" name="Elife">
        <title>Obligate sexual reproduction of a homothallic fungus closely related to the Cryptococcus pathogenic species complex.</title>
        <authorList>
            <person name="Passer A.R."/>
            <person name="Clancey S.A."/>
            <person name="Shea T."/>
            <person name="David-Palma M."/>
            <person name="Averette A.F."/>
            <person name="Boekhout T."/>
            <person name="Porcel B.M."/>
            <person name="Nowrousian M."/>
            <person name="Cuomo C.A."/>
            <person name="Sun S."/>
            <person name="Heitman J."/>
            <person name="Coelho M.A."/>
        </authorList>
    </citation>
    <scope>NUCLEOTIDE SEQUENCE</scope>
    <source>
        <strain evidence="12">CBS 7841</strain>
    </source>
</reference>
<dbReference type="Gene3D" id="1.20.5.210">
    <property type="entry name" value="Cytochrome b-c1 complex subunit 8"/>
    <property type="match status" value="1"/>
</dbReference>
<comment type="subcellular location">
    <subcellularLocation>
        <location evidence="1 11">Mitochondrion inner membrane</location>
        <topology evidence="1 11">Single-pass membrane protein</topology>
    </subcellularLocation>
</comment>
<evidence type="ECO:0000256" key="5">
    <source>
        <dbReference type="ARBA" id="ARBA00022692"/>
    </source>
</evidence>
<keyword evidence="13" id="KW-1185">Reference proteome</keyword>
<feature type="transmembrane region" description="Helical" evidence="11">
    <location>
        <begin position="63"/>
        <end position="81"/>
    </location>
</feature>
<reference evidence="12" key="3">
    <citation type="submission" date="2024-01" db="EMBL/GenBank/DDBJ databases">
        <authorList>
            <person name="Coelho M.A."/>
            <person name="David-Palma M."/>
            <person name="Shea T."/>
            <person name="Sun S."/>
            <person name="Cuomo C.A."/>
            <person name="Heitman J."/>
        </authorList>
    </citation>
    <scope>NUCLEOTIDE SEQUENCE</scope>
    <source>
        <strain evidence="12">CBS 7841</strain>
    </source>
</reference>